<dbReference type="RefSeq" id="WP_251779669.1">
    <property type="nucleotide sequence ID" value="NZ_JAMKFE010000010.1"/>
</dbReference>
<dbReference type="CDD" id="cd07812">
    <property type="entry name" value="SRPBCC"/>
    <property type="match status" value="1"/>
</dbReference>
<keyword evidence="2" id="KW-1185">Reference proteome</keyword>
<sequence length="153" mass="17347">MTPLADAQVHICRPVGAVFGYVIDMERFAEWFPHVMHIESANALSCAQVGKEYLESVKVPLRGVRRIRLTVREVQHEQRFVTEGRFSPLMPRMEVSFAEREGGTDVMLRMFSRSDRAVVRWLLLPWAARVLQRRVAAGAVRLKAKLEGASGLS</sequence>
<dbReference type="Pfam" id="PF10604">
    <property type="entry name" value="Polyketide_cyc2"/>
    <property type="match status" value="1"/>
</dbReference>
<dbReference type="Proteomes" id="UP001165541">
    <property type="component" value="Unassembled WGS sequence"/>
</dbReference>
<comment type="caution">
    <text evidence="1">The sequence shown here is derived from an EMBL/GenBank/DDBJ whole genome shotgun (WGS) entry which is preliminary data.</text>
</comment>
<gene>
    <name evidence="1" type="ORF">M8A51_16810</name>
</gene>
<dbReference type="SUPFAM" id="SSF55961">
    <property type="entry name" value="Bet v1-like"/>
    <property type="match status" value="1"/>
</dbReference>
<organism evidence="1 2">
    <name type="scientific">Caldimonas mangrovi</name>
    <dbReference type="NCBI Taxonomy" id="2944811"/>
    <lineage>
        <taxon>Bacteria</taxon>
        <taxon>Pseudomonadati</taxon>
        <taxon>Pseudomonadota</taxon>
        <taxon>Betaproteobacteria</taxon>
        <taxon>Burkholderiales</taxon>
        <taxon>Sphaerotilaceae</taxon>
        <taxon>Caldimonas</taxon>
    </lineage>
</organism>
<dbReference type="Gene3D" id="3.30.530.20">
    <property type="match status" value="1"/>
</dbReference>
<evidence type="ECO:0000313" key="2">
    <source>
        <dbReference type="Proteomes" id="UP001165541"/>
    </source>
</evidence>
<dbReference type="InterPro" id="IPR019587">
    <property type="entry name" value="Polyketide_cyclase/dehydratase"/>
</dbReference>
<reference evidence="1" key="1">
    <citation type="submission" date="2022-05" db="EMBL/GenBank/DDBJ databases">
        <title>Schlegelella sp. nov., isolated from mangrove soil.</title>
        <authorList>
            <person name="Liu Y."/>
            <person name="Ge X."/>
            <person name="Liu W."/>
        </authorList>
    </citation>
    <scope>NUCLEOTIDE SEQUENCE</scope>
    <source>
        <strain evidence="1">S2-27</strain>
    </source>
</reference>
<dbReference type="InterPro" id="IPR023393">
    <property type="entry name" value="START-like_dom_sf"/>
</dbReference>
<proteinExistence type="predicted"/>
<evidence type="ECO:0000313" key="1">
    <source>
        <dbReference type="EMBL" id="MCM5681190.1"/>
    </source>
</evidence>
<protein>
    <submittedName>
        <fullName evidence="1">SRPBCC family protein</fullName>
    </submittedName>
</protein>
<dbReference type="EMBL" id="JAMKFE010000010">
    <property type="protein sequence ID" value="MCM5681190.1"/>
    <property type="molecule type" value="Genomic_DNA"/>
</dbReference>
<accession>A0ABT0YR35</accession>
<name>A0ABT0YR35_9BURK</name>